<sequence>MPHQIVYSFDCVSPWSYIGYHVLQRYSEKWPIKIDWQPSSLAYVMKFANNQPPVSVPNKGAHMIHLLQAADRMYGVKLKIPSKFPFVTFPVMGMLRVMKERYPQKLNEMINKCLHEIWHVGHHELDREALEKILQPTFTAEEISTLLNTAFSKETRRLLAQEAEALVDQGAFGFPWIVATRESDRASVAAFGVEQVERIAAFLHEPYLGPMASGVTPRL</sequence>
<dbReference type="Gene3D" id="3.40.30.10">
    <property type="entry name" value="Glutaredoxin"/>
    <property type="match status" value="1"/>
</dbReference>
<gene>
    <name evidence="2" type="ORF">MSYG_3026</name>
</gene>
<feature type="domain" description="DSBA-like thioredoxin" evidence="1">
    <location>
        <begin position="5"/>
        <end position="202"/>
    </location>
</feature>
<dbReference type="PANTHER" id="PTHR42943:SF2">
    <property type="entry name" value="GLUTATHIONE S-TRANSFERASE KAPPA 1"/>
    <property type="match status" value="1"/>
</dbReference>
<dbReference type="GO" id="GO:0005777">
    <property type="term" value="C:peroxisome"/>
    <property type="evidence" value="ECO:0007669"/>
    <property type="project" value="TreeGrafter"/>
</dbReference>
<dbReference type="VEuPathDB" id="FungiDB:MSYG_3026"/>
<evidence type="ECO:0000313" key="2">
    <source>
        <dbReference type="EMBL" id="SHO78679.1"/>
    </source>
</evidence>
<dbReference type="GO" id="GO:0004364">
    <property type="term" value="F:glutathione transferase activity"/>
    <property type="evidence" value="ECO:0007669"/>
    <property type="project" value="TreeGrafter"/>
</dbReference>
<dbReference type="OMA" id="PINTMHL"/>
<evidence type="ECO:0000313" key="3">
    <source>
        <dbReference type="Proteomes" id="UP000186303"/>
    </source>
</evidence>
<dbReference type="InterPro" id="IPR036249">
    <property type="entry name" value="Thioredoxin-like_sf"/>
</dbReference>
<evidence type="ECO:0000259" key="1">
    <source>
        <dbReference type="Pfam" id="PF01323"/>
    </source>
</evidence>
<dbReference type="GO" id="GO:0006749">
    <property type="term" value="P:glutathione metabolic process"/>
    <property type="evidence" value="ECO:0007669"/>
    <property type="project" value="TreeGrafter"/>
</dbReference>
<organism evidence="2 3">
    <name type="scientific">Malassezia sympodialis (strain ATCC 42132)</name>
    <name type="common">Atopic eczema-associated yeast</name>
    <dbReference type="NCBI Taxonomy" id="1230383"/>
    <lineage>
        <taxon>Eukaryota</taxon>
        <taxon>Fungi</taxon>
        <taxon>Dikarya</taxon>
        <taxon>Basidiomycota</taxon>
        <taxon>Ustilaginomycotina</taxon>
        <taxon>Malasseziomycetes</taxon>
        <taxon>Malasseziales</taxon>
        <taxon>Malasseziaceae</taxon>
        <taxon>Malassezia</taxon>
    </lineage>
</organism>
<proteinExistence type="predicted"/>
<dbReference type="GO" id="GO:0004602">
    <property type="term" value="F:glutathione peroxidase activity"/>
    <property type="evidence" value="ECO:0007669"/>
    <property type="project" value="TreeGrafter"/>
</dbReference>
<dbReference type="InterPro" id="IPR051924">
    <property type="entry name" value="GST_Kappa/NadH"/>
</dbReference>
<dbReference type="InterPro" id="IPR001853">
    <property type="entry name" value="DSBA-like_thioredoxin_dom"/>
</dbReference>
<dbReference type="SUPFAM" id="SSF52833">
    <property type="entry name" value="Thioredoxin-like"/>
    <property type="match status" value="1"/>
</dbReference>
<dbReference type="Proteomes" id="UP000186303">
    <property type="component" value="Chromosome 4"/>
</dbReference>
<name>A0A1M8A8D4_MALS4</name>
<reference evidence="3" key="1">
    <citation type="journal article" date="2017" name="Nucleic Acids Res.">
        <title>Proteogenomics produces comprehensive and highly accurate protein-coding gene annotation in a complete genome assembly of Malassezia sympodialis.</title>
        <authorList>
            <person name="Zhu Y."/>
            <person name="Engstroem P.G."/>
            <person name="Tellgren-Roth C."/>
            <person name="Baudo C.D."/>
            <person name="Kennell J.C."/>
            <person name="Sun S."/>
            <person name="Billmyre R.B."/>
            <person name="Schroeder M.S."/>
            <person name="Andersson A."/>
            <person name="Holm T."/>
            <person name="Sigurgeirsson B."/>
            <person name="Wu G."/>
            <person name="Sankaranarayanan S.R."/>
            <person name="Siddharthan R."/>
            <person name="Sanyal K."/>
            <person name="Lundeberg J."/>
            <person name="Nystedt B."/>
            <person name="Boekhout T."/>
            <person name="Dawson T.L. Jr."/>
            <person name="Heitman J."/>
            <person name="Scheynius A."/>
            <person name="Lehtioe J."/>
        </authorList>
    </citation>
    <scope>NUCLEOTIDE SEQUENCE [LARGE SCALE GENOMIC DNA]</scope>
    <source>
        <strain evidence="3">ATCC 42132</strain>
    </source>
</reference>
<dbReference type="OrthoDB" id="4664297at2759"/>
<accession>A0A1M8A8D4</accession>
<dbReference type="EMBL" id="LT671824">
    <property type="protein sequence ID" value="SHO78679.1"/>
    <property type="molecule type" value="Genomic_DNA"/>
</dbReference>
<dbReference type="GO" id="GO:0005739">
    <property type="term" value="C:mitochondrion"/>
    <property type="evidence" value="ECO:0007669"/>
    <property type="project" value="TreeGrafter"/>
</dbReference>
<protein>
    <recommendedName>
        <fullName evidence="1">DSBA-like thioredoxin domain-containing protein</fullName>
    </recommendedName>
</protein>
<dbReference type="PANTHER" id="PTHR42943">
    <property type="entry name" value="GLUTATHIONE S-TRANSFERASE KAPPA"/>
    <property type="match status" value="1"/>
</dbReference>
<dbReference type="AlphaFoldDB" id="A0A1M8A8D4"/>
<dbReference type="Pfam" id="PF01323">
    <property type="entry name" value="DSBA"/>
    <property type="match status" value="1"/>
</dbReference>
<keyword evidence="3" id="KW-1185">Reference proteome</keyword>